<evidence type="ECO:0000256" key="5">
    <source>
        <dbReference type="ARBA" id="ARBA00022683"/>
    </source>
</evidence>
<keyword evidence="9" id="KW-1185">Reference proteome</keyword>
<dbReference type="EMBL" id="LT906439">
    <property type="protein sequence ID" value="SNU87703.1"/>
    <property type="molecule type" value="Genomic_DNA"/>
</dbReference>
<dbReference type="PROSITE" id="PS51093">
    <property type="entry name" value="PTS_EIIA_TYPE_1"/>
    <property type="match status" value="1"/>
</dbReference>
<dbReference type="GO" id="GO:0016301">
    <property type="term" value="F:kinase activity"/>
    <property type="evidence" value="ECO:0007669"/>
    <property type="project" value="UniProtKB-KW"/>
</dbReference>
<feature type="domain" description="PTS EIIA type-1" evidence="7">
    <location>
        <begin position="1"/>
        <end position="72"/>
    </location>
</feature>
<dbReference type="InterPro" id="IPR050890">
    <property type="entry name" value="PTS_EIIA_component"/>
</dbReference>
<evidence type="ECO:0000256" key="4">
    <source>
        <dbReference type="ARBA" id="ARBA00022679"/>
    </source>
</evidence>
<dbReference type="Proteomes" id="UP000215185">
    <property type="component" value="Chromosome 1"/>
</dbReference>
<keyword evidence="4 8" id="KW-0808">Transferase</keyword>
<dbReference type="KEGG" id="smen:SAMEA4412692_0748"/>
<evidence type="ECO:0000256" key="2">
    <source>
        <dbReference type="ARBA" id="ARBA00022448"/>
    </source>
</evidence>
<dbReference type="GO" id="GO:0009401">
    <property type="term" value="P:phosphoenolpyruvate-dependent sugar phosphotransferase system"/>
    <property type="evidence" value="ECO:0007669"/>
    <property type="project" value="UniProtKB-KW"/>
</dbReference>
<dbReference type="Pfam" id="PF00358">
    <property type="entry name" value="PTS_EIIA_1"/>
    <property type="match status" value="1"/>
</dbReference>
<dbReference type="PANTHER" id="PTHR45008:SF1">
    <property type="entry name" value="PTS SYSTEM GLUCOSE-SPECIFIC EIIA COMPONENT"/>
    <property type="match status" value="1"/>
</dbReference>
<keyword evidence="2" id="KW-0813">Transport</keyword>
<keyword evidence="6" id="KW-0418">Kinase</keyword>
<name>A0A239SST8_9STRE</name>
<evidence type="ECO:0000313" key="8">
    <source>
        <dbReference type="EMBL" id="SNU87703.1"/>
    </source>
</evidence>
<evidence type="ECO:0000313" key="9">
    <source>
        <dbReference type="Proteomes" id="UP000215185"/>
    </source>
</evidence>
<evidence type="ECO:0000256" key="1">
    <source>
        <dbReference type="ARBA" id="ARBA00004496"/>
    </source>
</evidence>
<evidence type="ECO:0000259" key="7">
    <source>
        <dbReference type="PROSITE" id="PS51093"/>
    </source>
</evidence>
<dbReference type="EC" id="2.7.1.-" evidence="8"/>
<proteinExistence type="predicted"/>
<dbReference type="InterPro" id="IPR011055">
    <property type="entry name" value="Dup_hybrid_motif"/>
</dbReference>
<protein>
    <submittedName>
        <fullName evidence="8">Sucrose-specific phosphotransferase system (PTS), IIABC component</fullName>
        <ecNumber evidence="8">2.7.1.-</ecNumber>
    </submittedName>
</protein>
<dbReference type="SUPFAM" id="SSF51261">
    <property type="entry name" value="Duplicated hybrid motif"/>
    <property type="match status" value="1"/>
</dbReference>
<reference evidence="8 9" key="1">
    <citation type="submission" date="2017-06" db="EMBL/GenBank/DDBJ databases">
        <authorList>
            <consortium name="Pathogen Informatics"/>
        </authorList>
    </citation>
    <scope>NUCLEOTIDE SEQUENCE [LARGE SCALE GENOMIC DNA]</scope>
    <source>
        <strain evidence="8 9">NCTC13788</strain>
    </source>
</reference>
<evidence type="ECO:0000256" key="3">
    <source>
        <dbReference type="ARBA" id="ARBA00022597"/>
    </source>
</evidence>
<evidence type="ECO:0000256" key="6">
    <source>
        <dbReference type="ARBA" id="ARBA00022777"/>
    </source>
</evidence>
<dbReference type="eggNOG" id="COG2190">
    <property type="taxonomic scope" value="Bacteria"/>
</dbReference>
<sequence>MIIQGITIQPNEDVIYSLADAEVAIAFEAGHTYGLKTSQGTEILLYIGIDAVFTNDDSLEQLVKHGKHVKRG</sequence>
<dbReference type="InterPro" id="IPR001127">
    <property type="entry name" value="PTS_EIIA_1_perm"/>
</dbReference>
<dbReference type="RefSeq" id="WP_018372646.1">
    <property type="nucleotide sequence ID" value="NZ_LT906439.1"/>
</dbReference>
<dbReference type="OrthoDB" id="9769191at2"/>
<dbReference type="STRING" id="1123308.GCA_000380085_00091"/>
<comment type="subcellular location">
    <subcellularLocation>
        <location evidence="1">Cytoplasm</location>
    </subcellularLocation>
</comment>
<keyword evidence="3" id="KW-0762">Sugar transport</keyword>
<dbReference type="GO" id="GO:0005737">
    <property type="term" value="C:cytoplasm"/>
    <property type="evidence" value="ECO:0007669"/>
    <property type="project" value="UniProtKB-SubCell"/>
</dbReference>
<accession>A0A239SST8</accession>
<organism evidence="8 9">
    <name type="scientific">Streptococcus merionis</name>
    <dbReference type="NCBI Taxonomy" id="400065"/>
    <lineage>
        <taxon>Bacteria</taxon>
        <taxon>Bacillati</taxon>
        <taxon>Bacillota</taxon>
        <taxon>Bacilli</taxon>
        <taxon>Lactobacillales</taxon>
        <taxon>Streptococcaceae</taxon>
        <taxon>Streptococcus</taxon>
    </lineage>
</organism>
<dbReference type="AlphaFoldDB" id="A0A239SST8"/>
<dbReference type="Gene3D" id="2.70.70.10">
    <property type="entry name" value="Glucose Permease (Domain IIA)"/>
    <property type="match status" value="1"/>
</dbReference>
<gene>
    <name evidence="8" type="primary">scrA</name>
    <name evidence="8" type="ORF">SAMEA4412692_00748</name>
</gene>
<keyword evidence="5" id="KW-0598">Phosphotransferase system</keyword>
<dbReference type="PANTHER" id="PTHR45008">
    <property type="entry name" value="PTS SYSTEM GLUCOSE-SPECIFIC EIIA COMPONENT"/>
    <property type="match status" value="1"/>
</dbReference>